<name>A0A235B1L3_9BACL</name>
<dbReference type="RefSeq" id="WP_094265980.1">
    <property type="nucleotide sequence ID" value="NZ_NOWF01000019.1"/>
</dbReference>
<comment type="caution">
    <text evidence="1">The sequence shown here is derived from an EMBL/GenBank/DDBJ whole genome shotgun (WGS) entry which is preliminary data.</text>
</comment>
<proteinExistence type="predicted"/>
<dbReference type="SUPFAM" id="SSF53300">
    <property type="entry name" value="vWA-like"/>
    <property type="match status" value="1"/>
</dbReference>
<evidence type="ECO:0008006" key="3">
    <source>
        <dbReference type="Google" id="ProtNLM"/>
    </source>
</evidence>
<gene>
    <name evidence="1" type="ORF">CHM34_17920</name>
</gene>
<evidence type="ECO:0000313" key="1">
    <source>
        <dbReference type="EMBL" id="OYD06132.1"/>
    </source>
</evidence>
<dbReference type="AlphaFoldDB" id="A0A235B1L3"/>
<dbReference type="InterPro" id="IPR036465">
    <property type="entry name" value="vWFA_dom_sf"/>
</dbReference>
<evidence type="ECO:0000313" key="2">
    <source>
        <dbReference type="Proteomes" id="UP000215459"/>
    </source>
</evidence>
<dbReference type="OrthoDB" id="9783818at2"/>
<sequence>MDQLPDELSGKEAYKHLIALLAEDYQLEVQQLNDFNTTFTLGGDTPDGADSAAGDESDDMKPIHISILLDASGSMAGKVDGGVKMDLAKAAVNRFASSLPDQAKVSLRVYGHQGSNAEGQKGIMSKHGRGLLAGYIQSTII</sequence>
<dbReference type="EMBL" id="NOWF01000019">
    <property type="protein sequence ID" value="OYD06132.1"/>
    <property type="molecule type" value="Genomic_DNA"/>
</dbReference>
<keyword evidence="2" id="KW-1185">Reference proteome</keyword>
<dbReference type="Gene3D" id="3.40.50.410">
    <property type="entry name" value="von Willebrand factor, type A domain"/>
    <property type="match status" value="1"/>
</dbReference>
<accession>A0A235B1L3</accession>
<organism evidence="1 2">
    <name type="scientific">Paludifilum halophilum</name>
    <dbReference type="NCBI Taxonomy" id="1642702"/>
    <lineage>
        <taxon>Bacteria</taxon>
        <taxon>Bacillati</taxon>
        <taxon>Bacillota</taxon>
        <taxon>Bacilli</taxon>
        <taxon>Bacillales</taxon>
        <taxon>Thermoactinomycetaceae</taxon>
        <taxon>Paludifilum</taxon>
    </lineage>
</organism>
<reference evidence="1 2" key="1">
    <citation type="submission" date="2017-07" db="EMBL/GenBank/DDBJ databases">
        <title>The genome sequence of Paludifilum halophilum highlights mechanisms for microbial adaptation to high salt environemnts.</title>
        <authorList>
            <person name="Belbahri L."/>
        </authorList>
    </citation>
    <scope>NUCLEOTIDE SEQUENCE [LARGE SCALE GENOMIC DNA]</scope>
    <source>
        <strain evidence="1 2">DSM 102817</strain>
    </source>
</reference>
<dbReference type="Proteomes" id="UP000215459">
    <property type="component" value="Unassembled WGS sequence"/>
</dbReference>
<protein>
    <recommendedName>
        <fullName evidence="3">VWFA domain-containing protein</fullName>
    </recommendedName>
</protein>